<dbReference type="Gene3D" id="3.30.70.100">
    <property type="match status" value="1"/>
</dbReference>
<dbReference type="PANTHER" id="PTHR30221:SF18">
    <property type="entry name" value="SLL0590 PROTEIN"/>
    <property type="match status" value="1"/>
</dbReference>
<evidence type="ECO:0000259" key="9">
    <source>
        <dbReference type="Pfam" id="PF00924"/>
    </source>
</evidence>
<evidence type="ECO:0000256" key="7">
    <source>
        <dbReference type="SAM" id="Phobius"/>
    </source>
</evidence>
<keyword evidence="8" id="KW-0732">Signal</keyword>
<feature type="transmembrane region" description="Helical" evidence="7">
    <location>
        <begin position="329"/>
        <end position="355"/>
    </location>
</feature>
<keyword evidence="5 7" id="KW-1133">Transmembrane helix</keyword>
<dbReference type="EMBL" id="MBTF01000016">
    <property type="protein sequence ID" value="OOQ59128.1"/>
    <property type="molecule type" value="Genomic_DNA"/>
</dbReference>
<name>A0A1S9PET0_9SPHI</name>
<feature type="domain" description="Mechanosensitive ion channel MscS C-terminal" evidence="10">
    <location>
        <begin position="419"/>
        <end position="500"/>
    </location>
</feature>
<feature type="transmembrane region" description="Helical" evidence="7">
    <location>
        <begin position="242"/>
        <end position="268"/>
    </location>
</feature>
<dbReference type="InterPro" id="IPR045275">
    <property type="entry name" value="MscS_archaea/bacteria_type"/>
</dbReference>
<comment type="subcellular location">
    <subcellularLocation>
        <location evidence="1">Cell membrane</location>
        <topology evidence="1">Multi-pass membrane protein</topology>
    </subcellularLocation>
</comment>
<dbReference type="InterPro" id="IPR010920">
    <property type="entry name" value="LSM_dom_sf"/>
</dbReference>
<organism evidence="12 13">
    <name type="scientific">Mucilaginibacter pedocola</name>
    <dbReference type="NCBI Taxonomy" id="1792845"/>
    <lineage>
        <taxon>Bacteria</taxon>
        <taxon>Pseudomonadati</taxon>
        <taxon>Bacteroidota</taxon>
        <taxon>Sphingobacteriia</taxon>
        <taxon>Sphingobacteriales</taxon>
        <taxon>Sphingobacteriaceae</taxon>
        <taxon>Mucilaginibacter</taxon>
    </lineage>
</organism>
<evidence type="ECO:0000256" key="8">
    <source>
        <dbReference type="SAM" id="SignalP"/>
    </source>
</evidence>
<dbReference type="Gene3D" id="2.30.30.60">
    <property type="match status" value="1"/>
</dbReference>
<accession>A0A1S9PET0</accession>
<dbReference type="InterPro" id="IPR008910">
    <property type="entry name" value="MSC_TM_helix"/>
</dbReference>
<evidence type="ECO:0000256" key="3">
    <source>
        <dbReference type="ARBA" id="ARBA00022475"/>
    </source>
</evidence>
<dbReference type="SUPFAM" id="SSF50182">
    <property type="entry name" value="Sm-like ribonucleoproteins"/>
    <property type="match status" value="1"/>
</dbReference>
<dbReference type="InterPro" id="IPR049142">
    <property type="entry name" value="MS_channel_1st"/>
</dbReference>
<evidence type="ECO:0000256" key="1">
    <source>
        <dbReference type="ARBA" id="ARBA00004651"/>
    </source>
</evidence>
<dbReference type="InterPro" id="IPR049278">
    <property type="entry name" value="MS_channel_C"/>
</dbReference>
<dbReference type="Gene3D" id="1.10.287.1260">
    <property type="match status" value="1"/>
</dbReference>
<dbReference type="Pfam" id="PF21088">
    <property type="entry name" value="MS_channel_1st"/>
    <property type="match status" value="1"/>
</dbReference>
<keyword evidence="13" id="KW-1185">Reference proteome</keyword>
<dbReference type="GO" id="GO:0008381">
    <property type="term" value="F:mechanosensitive monoatomic ion channel activity"/>
    <property type="evidence" value="ECO:0007669"/>
    <property type="project" value="InterPro"/>
</dbReference>
<keyword evidence="4 7" id="KW-0812">Transmembrane</keyword>
<dbReference type="Pfam" id="PF00924">
    <property type="entry name" value="MS_channel_2nd"/>
    <property type="match status" value="1"/>
</dbReference>
<evidence type="ECO:0000313" key="12">
    <source>
        <dbReference type="EMBL" id="OOQ59128.1"/>
    </source>
</evidence>
<evidence type="ECO:0000256" key="4">
    <source>
        <dbReference type="ARBA" id="ARBA00022692"/>
    </source>
</evidence>
<dbReference type="Pfam" id="PF21082">
    <property type="entry name" value="MS_channel_3rd"/>
    <property type="match status" value="1"/>
</dbReference>
<reference evidence="12 13" key="1">
    <citation type="submission" date="2016-07" db="EMBL/GenBank/DDBJ databases">
        <title>Genomic analysis of zinc-resistant bacterium Mucilaginibacter pedocola TBZ30.</title>
        <authorList>
            <person name="Huang J."/>
            <person name="Tang J."/>
        </authorList>
    </citation>
    <scope>NUCLEOTIDE SEQUENCE [LARGE SCALE GENOMIC DNA]</scope>
    <source>
        <strain evidence="12 13">TBZ30</strain>
    </source>
</reference>
<proteinExistence type="inferred from homology"/>
<dbReference type="InterPro" id="IPR023408">
    <property type="entry name" value="MscS_beta-dom_sf"/>
</dbReference>
<dbReference type="PANTHER" id="PTHR30221">
    <property type="entry name" value="SMALL-CONDUCTANCE MECHANOSENSITIVE CHANNEL"/>
    <property type="match status" value="1"/>
</dbReference>
<evidence type="ECO:0000259" key="10">
    <source>
        <dbReference type="Pfam" id="PF21082"/>
    </source>
</evidence>
<feature type="transmembrane region" description="Helical" evidence="7">
    <location>
        <begin position="201"/>
        <end position="222"/>
    </location>
</feature>
<comment type="similarity">
    <text evidence="2">Belongs to the MscS (TC 1.A.23) family.</text>
</comment>
<keyword evidence="3" id="KW-1003">Cell membrane</keyword>
<feature type="domain" description="Mechanosensitive ion channel transmembrane helices 2/3" evidence="11">
    <location>
        <begin position="298"/>
        <end position="339"/>
    </location>
</feature>
<dbReference type="InterPro" id="IPR011066">
    <property type="entry name" value="MscS_channel_C_sf"/>
</dbReference>
<dbReference type="STRING" id="1792845.BC343_29335"/>
<evidence type="ECO:0000313" key="13">
    <source>
        <dbReference type="Proteomes" id="UP000189739"/>
    </source>
</evidence>
<dbReference type="SUPFAM" id="SSF82689">
    <property type="entry name" value="Mechanosensitive channel protein MscS (YggB), C-terminal domain"/>
    <property type="match status" value="1"/>
</dbReference>
<comment type="caution">
    <text evidence="12">The sequence shown here is derived from an EMBL/GenBank/DDBJ whole genome shotgun (WGS) entry which is preliminary data.</text>
</comment>
<dbReference type="Proteomes" id="UP000189739">
    <property type="component" value="Unassembled WGS sequence"/>
</dbReference>
<evidence type="ECO:0000256" key="2">
    <source>
        <dbReference type="ARBA" id="ARBA00008017"/>
    </source>
</evidence>
<gene>
    <name evidence="12" type="ORF">BC343_29335</name>
</gene>
<feature type="transmembrane region" description="Helical" evidence="7">
    <location>
        <begin position="135"/>
        <end position="156"/>
    </location>
</feature>
<dbReference type="InterPro" id="IPR006685">
    <property type="entry name" value="MscS_channel_2nd"/>
</dbReference>
<evidence type="ECO:0000256" key="5">
    <source>
        <dbReference type="ARBA" id="ARBA00022989"/>
    </source>
</evidence>
<evidence type="ECO:0008006" key="14">
    <source>
        <dbReference type="Google" id="ProtNLM"/>
    </source>
</evidence>
<evidence type="ECO:0000259" key="11">
    <source>
        <dbReference type="Pfam" id="PF21088"/>
    </source>
</evidence>
<evidence type="ECO:0000256" key="6">
    <source>
        <dbReference type="ARBA" id="ARBA00023136"/>
    </source>
</evidence>
<feature type="signal peptide" evidence="8">
    <location>
        <begin position="1"/>
        <end position="20"/>
    </location>
</feature>
<dbReference type="RefSeq" id="WP_078348923.1">
    <property type="nucleotide sequence ID" value="NZ_MBTF01000016.1"/>
</dbReference>
<dbReference type="GO" id="GO:0005886">
    <property type="term" value="C:plasma membrane"/>
    <property type="evidence" value="ECO:0007669"/>
    <property type="project" value="UniProtKB-SubCell"/>
</dbReference>
<dbReference type="AlphaFoldDB" id="A0A1S9PET0"/>
<dbReference type="Pfam" id="PF05552">
    <property type="entry name" value="MS_channel_1st_1"/>
    <property type="match status" value="1"/>
</dbReference>
<feature type="domain" description="Mechanosensitive ion channel MscS" evidence="9">
    <location>
        <begin position="342"/>
        <end position="407"/>
    </location>
</feature>
<keyword evidence="6 7" id="KW-0472">Membrane</keyword>
<dbReference type="OrthoDB" id="9809206at2"/>
<feature type="transmembrane region" description="Helical" evidence="7">
    <location>
        <begin position="299"/>
        <end position="317"/>
    </location>
</feature>
<feature type="chain" id="PRO_5010515849" description="Transmembrane ion channel" evidence="8">
    <location>
        <begin position="21"/>
        <end position="536"/>
    </location>
</feature>
<protein>
    <recommendedName>
        <fullName evidence="14">Transmembrane ion channel</fullName>
    </recommendedName>
</protein>
<sequence length="536" mass="59982">MRIKYLLPVILLCLSFNLKAQTILTNGGVPIIVNKDTLFKVYAGQGMFDVQERAEVITRRINGLLNSIDFNPDSLTLTNDTSLSVIAYKSQVVMAVNDKDASFTELNRAKLAANYLTILRKKLGNVFERNSLKQLTVNVLEAVAVVILLVILIWGVTRAFRWLKLKIIKAWESRLAKLAAKGAPVGYANRIFPLINSVLRIARLLIIILLVYLALPLLFYIFPSSKPYATLLLGYIVDPLKSILVAFIHYIPNLLTIAVIFTVTYYIVKLVKFIAREIEQGAFSINGFYPEWAMPTYNIIRVLLYAFMFIVIFPYLPGSDSKVFQGVTVFLGVLFSFGSSSAISNMVSGIVLTYMRPFKAGDRVKLGEITGDVIEKNILVTRVRTIKNEDITIPNSTILNSHTVNYTSTAKTLGLILHTTITIGYDAPWQQIHQLLISAAEATDGILPEPKPFVLQTALNDFNVSYQINAYTASPNQMAAIYSRLHQNIQDKFNEAGVEIMSPHYSALRDGNHIQIPDDYLPNDYKTPGFNVKPSE</sequence>